<dbReference type="WBParaSite" id="nRc.2.0.1.t02195-RA">
    <property type="protein sequence ID" value="nRc.2.0.1.t02195-RA"/>
    <property type="gene ID" value="nRc.2.0.1.g02195"/>
</dbReference>
<proteinExistence type="predicted"/>
<protein>
    <submittedName>
        <fullName evidence="2">Secreted protein</fullName>
    </submittedName>
</protein>
<organism evidence="1 2">
    <name type="scientific">Romanomermis culicivorax</name>
    <name type="common">Nematode worm</name>
    <dbReference type="NCBI Taxonomy" id="13658"/>
    <lineage>
        <taxon>Eukaryota</taxon>
        <taxon>Metazoa</taxon>
        <taxon>Ecdysozoa</taxon>
        <taxon>Nematoda</taxon>
        <taxon>Enoplea</taxon>
        <taxon>Dorylaimia</taxon>
        <taxon>Mermithida</taxon>
        <taxon>Mermithoidea</taxon>
        <taxon>Mermithidae</taxon>
        <taxon>Romanomermis</taxon>
    </lineage>
</organism>
<evidence type="ECO:0000313" key="1">
    <source>
        <dbReference type="Proteomes" id="UP000887565"/>
    </source>
</evidence>
<name>A0A915HL41_ROMCU</name>
<evidence type="ECO:0000313" key="2">
    <source>
        <dbReference type="WBParaSite" id="nRc.2.0.1.t02195-RA"/>
    </source>
</evidence>
<accession>A0A915HL41</accession>
<reference evidence="2" key="1">
    <citation type="submission" date="2022-11" db="UniProtKB">
        <authorList>
            <consortium name="WormBaseParasite"/>
        </authorList>
    </citation>
    <scope>IDENTIFICATION</scope>
</reference>
<keyword evidence="1" id="KW-1185">Reference proteome</keyword>
<sequence>MQVHRVCFLLITAKKVESSFLFILGEYWPRGGFLFELLSSYSVSQLFNDSVVENESSPSRPSPPLQSNVWAWVAARTA</sequence>
<dbReference type="AlphaFoldDB" id="A0A915HL41"/>
<dbReference type="Proteomes" id="UP000887565">
    <property type="component" value="Unplaced"/>
</dbReference>